<reference evidence="1 2" key="1">
    <citation type="submission" date="2024-03" db="EMBL/GenBank/DDBJ databases">
        <title>Aureococcus anophagefferens CCMP1851 and Kratosvirus quantuckense: Draft genome of a second virus-susceptible host strain in the model system.</title>
        <authorList>
            <person name="Chase E."/>
            <person name="Truchon A.R."/>
            <person name="Schepens W."/>
            <person name="Wilhelm S.W."/>
        </authorList>
    </citation>
    <scope>NUCLEOTIDE SEQUENCE [LARGE SCALE GENOMIC DNA]</scope>
    <source>
        <strain evidence="1 2">CCMP1851</strain>
    </source>
</reference>
<dbReference type="InterPro" id="IPR050325">
    <property type="entry name" value="Prot/Nucl_acid_deglycase"/>
</dbReference>
<dbReference type="GO" id="GO:0019243">
    <property type="term" value="P:methylglyoxal catabolic process to D-lactate via S-lactoyl-glutathione"/>
    <property type="evidence" value="ECO:0007669"/>
    <property type="project" value="TreeGrafter"/>
</dbReference>
<dbReference type="Pfam" id="PF01965">
    <property type="entry name" value="DJ-1_PfpI"/>
    <property type="match status" value="1"/>
</dbReference>
<dbReference type="GO" id="GO:0019172">
    <property type="term" value="F:glyoxalase III activity"/>
    <property type="evidence" value="ECO:0007669"/>
    <property type="project" value="TreeGrafter"/>
</dbReference>
<gene>
    <name evidence="1" type="ORF">SO694_00087029</name>
</gene>
<dbReference type="PANTHER" id="PTHR48094:SF11">
    <property type="entry name" value="GLUTATHIONE-INDEPENDENT GLYOXALASE HSP31-RELATED"/>
    <property type="match status" value="1"/>
</dbReference>
<dbReference type="SUPFAM" id="SSF52317">
    <property type="entry name" value="Class I glutamine amidotransferase-like"/>
    <property type="match status" value="1"/>
</dbReference>
<dbReference type="InterPro" id="IPR029062">
    <property type="entry name" value="Class_I_gatase-like"/>
</dbReference>
<dbReference type="Gene3D" id="3.40.50.880">
    <property type="match status" value="1"/>
</dbReference>
<dbReference type="KEGG" id="aaf:AURANDRAFT_58727"/>
<keyword evidence="2" id="KW-1185">Reference proteome</keyword>
<dbReference type="PANTHER" id="PTHR48094">
    <property type="entry name" value="PROTEIN/NUCLEIC ACID DEGLYCASE DJ-1-RELATED"/>
    <property type="match status" value="1"/>
</dbReference>
<organism evidence="1 2">
    <name type="scientific">Aureococcus anophagefferens</name>
    <name type="common">Harmful bloom alga</name>
    <dbReference type="NCBI Taxonomy" id="44056"/>
    <lineage>
        <taxon>Eukaryota</taxon>
        <taxon>Sar</taxon>
        <taxon>Stramenopiles</taxon>
        <taxon>Ochrophyta</taxon>
        <taxon>Pelagophyceae</taxon>
        <taxon>Pelagomonadales</taxon>
        <taxon>Pelagomonadaceae</taxon>
        <taxon>Aureococcus</taxon>
    </lineage>
</organism>
<name>A0ABR1G466_AURAN</name>
<proteinExistence type="predicted"/>
<dbReference type="InterPro" id="IPR002818">
    <property type="entry name" value="DJ-1/PfpI"/>
</dbReference>
<dbReference type="Proteomes" id="UP001363151">
    <property type="component" value="Unassembled WGS sequence"/>
</dbReference>
<dbReference type="GO" id="GO:0005737">
    <property type="term" value="C:cytoplasm"/>
    <property type="evidence" value="ECO:0007669"/>
    <property type="project" value="TreeGrafter"/>
</dbReference>
<dbReference type="CDD" id="cd03141">
    <property type="entry name" value="GATase1_Hsp31_like"/>
    <property type="match status" value="1"/>
</dbReference>
<sequence>MSKKVVILTTSADTFQGHASGAWMEEVTGPYYTFTGKGCEVTIASIKGGKVPIDAFSLGEGFKTENDTKFETTGDIKILESSVAVSALSPDGFDCIFLAGGHGTVVDFPDGAADIVSKAAAANKVVGAVCHGPTGLLKATVDGKPLVAGKKVCGFSNEEEAAVIGMRNFEEKILSLEDELQAAGGEYMPGAMFAPNAVRDGNLITGQNPGSSVKAAELCCEALGL</sequence>
<comment type="caution">
    <text evidence="1">The sequence shown here is derived from an EMBL/GenBank/DDBJ whole genome shotgun (WGS) entry which is preliminary data.</text>
</comment>
<accession>A0ABR1G466</accession>
<dbReference type="EMBL" id="JBBJCI010000121">
    <property type="protein sequence ID" value="KAK7248045.1"/>
    <property type="molecule type" value="Genomic_DNA"/>
</dbReference>
<protein>
    <submittedName>
        <fullName evidence="1">Glyoxalase III</fullName>
    </submittedName>
</protein>
<evidence type="ECO:0000313" key="1">
    <source>
        <dbReference type="EMBL" id="KAK7248045.1"/>
    </source>
</evidence>
<evidence type="ECO:0000313" key="2">
    <source>
        <dbReference type="Proteomes" id="UP001363151"/>
    </source>
</evidence>